<dbReference type="Proteomes" id="UP000242450">
    <property type="component" value="Chromosome 5"/>
</dbReference>
<evidence type="ECO:0000313" key="2">
    <source>
        <dbReference type="EMBL" id="OWK13860.1"/>
    </source>
</evidence>
<evidence type="ECO:0000313" key="3">
    <source>
        <dbReference type="Proteomes" id="UP000242450"/>
    </source>
</evidence>
<dbReference type="InterPro" id="IPR010999">
    <property type="entry name" value="Retrovr_matrix"/>
</dbReference>
<dbReference type="OrthoDB" id="9909348at2759"/>
<reference evidence="2 3" key="1">
    <citation type="journal article" date="2018" name="Mol. Genet. Genomics">
        <title>The red deer Cervus elaphus genome CerEla1.0: sequencing, annotating, genes, and chromosomes.</title>
        <authorList>
            <person name="Bana N.A."/>
            <person name="Nyiri A."/>
            <person name="Nagy J."/>
            <person name="Frank K."/>
            <person name="Nagy T."/>
            <person name="Steger V."/>
            <person name="Schiller M."/>
            <person name="Lakatos P."/>
            <person name="Sugar L."/>
            <person name="Horn P."/>
            <person name="Barta E."/>
            <person name="Orosz L."/>
        </authorList>
    </citation>
    <scope>NUCLEOTIDE SEQUENCE [LARGE SCALE GENOMIC DNA]</scope>
    <source>
        <strain evidence="2">Hungarian</strain>
    </source>
</reference>
<accession>A0A212D6J0</accession>
<evidence type="ECO:0000259" key="1">
    <source>
        <dbReference type="Pfam" id="PF01140"/>
    </source>
</evidence>
<sequence>MGGSESKATVLECMIKNLKKGLGGDYGVKRKPNGLHILCEVEWPPLGVGWPPENTMNLKISGSNLHREPGHLDQYPYIDSWLGLAQDPPTWTRFCIQKGKGKILIAQKLTDDKKEILQDLEGDDLTPPPYWIVMRLPPSAPPGPEATLMPNPGPGEVPAAATALPPALPEFIEPLFLQAPIPDPAPAEPPKLYPPLLVSTDKKGREMLELSRDCALPESWREQKRTDERFTTLGAALGKSISGPLENLICPKDRTVLQPVPTEAPGPLQPNQCAWC</sequence>
<name>A0A212D6J0_CEREH</name>
<dbReference type="PANTHER" id="PTHR33166">
    <property type="entry name" value="GAG_P30 DOMAIN-CONTAINING PROTEIN"/>
    <property type="match status" value="1"/>
</dbReference>
<comment type="caution">
    <text evidence="2">The sequence shown here is derived from an EMBL/GenBank/DDBJ whole genome shotgun (WGS) entry which is preliminary data.</text>
</comment>
<dbReference type="Pfam" id="PF01140">
    <property type="entry name" value="Gag_MA"/>
    <property type="match status" value="1"/>
</dbReference>
<dbReference type="InterPro" id="IPR036946">
    <property type="entry name" value="G_retro_matrix_sf"/>
</dbReference>
<dbReference type="SUPFAM" id="SSF47836">
    <property type="entry name" value="Retroviral matrix proteins"/>
    <property type="match status" value="1"/>
</dbReference>
<protein>
    <recommendedName>
        <fullName evidence="1">Gamma-retroviral matrix protein domain-containing protein</fullName>
    </recommendedName>
</protein>
<dbReference type="EMBL" id="MKHE01000005">
    <property type="protein sequence ID" value="OWK13860.1"/>
    <property type="molecule type" value="Genomic_DNA"/>
</dbReference>
<dbReference type="InterPro" id="IPR000840">
    <property type="entry name" value="G_retro_matrix"/>
</dbReference>
<gene>
    <name evidence="2" type="ORF">Celaphus_00000583</name>
</gene>
<organism evidence="2 3">
    <name type="scientific">Cervus elaphus hippelaphus</name>
    <name type="common">European red deer</name>
    <dbReference type="NCBI Taxonomy" id="46360"/>
    <lineage>
        <taxon>Eukaryota</taxon>
        <taxon>Metazoa</taxon>
        <taxon>Chordata</taxon>
        <taxon>Craniata</taxon>
        <taxon>Vertebrata</taxon>
        <taxon>Euteleostomi</taxon>
        <taxon>Mammalia</taxon>
        <taxon>Eutheria</taxon>
        <taxon>Laurasiatheria</taxon>
        <taxon>Artiodactyla</taxon>
        <taxon>Ruminantia</taxon>
        <taxon>Pecora</taxon>
        <taxon>Cervidae</taxon>
        <taxon>Cervinae</taxon>
        <taxon>Cervus</taxon>
    </lineage>
</organism>
<feature type="domain" description="Gamma-retroviral matrix protein" evidence="1">
    <location>
        <begin position="35"/>
        <end position="97"/>
    </location>
</feature>
<dbReference type="Gene3D" id="1.10.150.180">
    <property type="entry name" value="Gamma-retroviral matrix domain"/>
    <property type="match status" value="1"/>
</dbReference>
<dbReference type="InterPro" id="IPR050462">
    <property type="entry name" value="Retroviral_Gag-Pol_poly"/>
</dbReference>
<dbReference type="AlphaFoldDB" id="A0A212D6J0"/>
<proteinExistence type="predicted"/>
<keyword evidence="3" id="KW-1185">Reference proteome</keyword>